<dbReference type="Pfam" id="PF00581">
    <property type="entry name" value="Rhodanese"/>
    <property type="match status" value="1"/>
</dbReference>
<dbReference type="SUPFAM" id="SSF52821">
    <property type="entry name" value="Rhodanese/Cell cycle control phosphatase"/>
    <property type="match status" value="1"/>
</dbReference>
<dbReference type="InterPro" id="IPR036873">
    <property type="entry name" value="Rhodanese-like_dom_sf"/>
</dbReference>
<dbReference type="Proteomes" id="UP000053617">
    <property type="component" value="Unassembled WGS sequence"/>
</dbReference>
<sequence length="160" mass="17615">MEKPWHASFPTPRTTDPDSISREDLLSRFKAGERGGADFLLVDLRRNDHEGGTIRTSLNLPAQTLFPSLSTLHALCVSAKIPLVIFYCGSSRGRGTRAAGWLADFIEEHLPSAPTSGDEAPWVVKSAILQGGIKAWVAGGEEYVSWMDGFEENVWRNSKE</sequence>
<dbReference type="Gene3D" id="3.40.250.10">
    <property type="entry name" value="Rhodanese-like domain"/>
    <property type="match status" value="1"/>
</dbReference>
<dbReference type="OrthoDB" id="8300214at2759"/>
<dbReference type="SMART" id="SM00450">
    <property type="entry name" value="RHOD"/>
    <property type="match status" value="1"/>
</dbReference>
<proteinExistence type="predicted"/>
<dbReference type="RefSeq" id="XP_013268270.1">
    <property type="nucleotide sequence ID" value="XM_013412816.1"/>
</dbReference>
<dbReference type="GO" id="GO:0005634">
    <property type="term" value="C:nucleus"/>
    <property type="evidence" value="ECO:0007669"/>
    <property type="project" value="TreeGrafter"/>
</dbReference>
<dbReference type="AlphaFoldDB" id="A0A0D2I5R4"/>
<dbReference type="InterPro" id="IPR001763">
    <property type="entry name" value="Rhodanese-like_dom"/>
</dbReference>
<dbReference type="PROSITE" id="PS50206">
    <property type="entry name" value="RHODANESE_3"/>
    <property type="match status" value="1"/>
</dbReference>
<accession>A0A0D2I5R4</accession>
<evidence type="ECO:0000259" key="2">
    <source>
        <dbReference type="PROSITE" id="PS50206"/>
    </source>
</evidence>
<feature type="domain" description="Rhodanese" evidence="2">
    <location>
        <begin position="35"/>
        <end position="145"/>
    </location>
</feature>
<dbReference type="STRING" id="1442369.A0A0D2I5R4"/>
<evidence type="ECO:0000313" key="4">
    <source>
        <dbReference type="Proteomes" id="UP000053617"/>
    </source>
</evidence>
<dbReference type="GO" id="GO:0005737">
    <property type="term" value="C:cytoplasm"/>
    <property type="evidence" value="ECO:0007669"/>
    <property type="project" value="TreeGrafter"/>
</dbReference>
<reference evidence="3 4" key="1">
    <citation type="submission" date="2015-01" db="EMBL/GenBank/DDBJ databases">
        <title>The Genome Sequence of Rhinocladiella mackenzie CBS 650.93.</title>
        <authorList>
            <consortium name="The Broad Institute Genomics Platform"/>
            <person name="Cuomo C."/>
            <person name="de Hoog S."/>
            <person name="Gorbushina A."/>
            <person name="Stielow B."/>
            <person name="Teixiera M."/>
            <person name="Abouelleil A."/>
            <person name="Chapman S.B."/>
            <person name="Priest M."/>
            <person name="Young S.K."/>
            <person name="Wortman J."/>
            <person name="Nusbaum C."/>
            <person name="Birren B."/>
        </authorList>
    </citation>
    <scope>NUCLEOTIDE SEQUENCE [LARGE SCALE GENOMIC DNA]</scope>
    <source>
        <strain evidence="3 4">CBS 650.93</strain>
    </source>
</reference>
<evidence type="ECO:0000256" key="1">
    <source>
        <dbReference type="SAM" id="MobiDB-lite"/>
    </source>
</evidence>
<dbReference type="HOGENOM" id="CLU_107716_0_0_1"/>
<dbReference type="VEuPathDB" id="FungiDB:Z518_10200"/>
<feature type="region of interest" description="Disordered" evidence="1">
    <location>
        <begin position="1"/>
        <end position="20"/>
    </location>
</feature>
<dbReference type="PANTHER" id="PTHR10828">
    <property type="entry name" value="M-PHASE INDUCER PHOSPHATASE DUAL SPECIFICITY PHOSPHATASE CDC25"/>
    <property type="match status" value="1"/>
</dbReference>
<dbReference type="PANTHER" id="PTHR10828:SF50">
    <property type="entry name" value="REDUCTASE (ARC2), PUTATIVE (AFU_ORTHOLOGUE AFUA_6G13400)-RELATED"/>
    <property type="match status" value="1"/>
</dbReference>
<protein>
    <submittedName>
        <fullName evidence="3">Rhinocladiella mackenziei CBS 650.93 unplaced genomic scaffold supercont1.8, whole genome shotgun sequence</fullName>
    </submittedName>
</protein>
<dbReference type="EMBL" id="KN847482">
    <property type="protein sequence ID" value="KIX01134.1"/>
    <property type="molecule type" value="Genomic_DNA"/>
</dbReference>
<keyword evidence="4" id="KW-1185">Reference proteome</keyword>
<evidence type="ECO:0000313" key="3">
    <source>
        <dbReference type="EMBL" id="KIX01134.1"/>
    </source>
</evidence>
<organism evidence="3 4">
    <name type="scientific">Rhinocladiella mackenziei CBS 650.93</name>
    <dbReference type="NCBI Taxonomy" id="1442369"/>
    <lineage>
        <taxon>Eukaryota</taxon>
        <taxon>Fungi</taxon>
        <taxon>Dikarya</taxon>
        <taxon>Ascomycota</taxon>
        <taxon>Pezizomycotina</taxon>
        <taxon>Eurotiomycetes</taxon>
        <taxon>Chaetothyriomycetidae</taxon>
        <taxon>Chaetothyriales</taxon>
        <taxon>Herpotrichiellaceae</taxon>
        <taxon>Rhinocladiella</taxon>
    </lineage>
</organism>
<name>A0A0D2I5R4_9EURO</name>
<dbReference type="GeneID" id="25298271"/>
<dbReference type="GO" id="GO:0004725">
    <property type="term" value="F:protein tyrosine phosphatase activity"/>
    <property type="evidence" value="ECO:0007669"/>
    <property type="project" value="TreeGrafter"/>
</dbReference>
<gene>
    <name evidence="3" type="ORF">Z518_10200</name>
</gene>